<evidence type="ECO:0000313" key="3">
    <source>
        <dbReference type="Proteomes" id="UP000694413"/>
    </source>
</evidence>
<evidence type="ECO:0000256" key="1">
    <source>
        <dbReference type="SAM" id="MobiDB-lite"/>
    </source>
</evidence>
<feature type="region of interest" description="Disordered" evidence="1">
    <location>
        <begin position="57"/>
        <end position="78"/>
    </location>
</feature>
<dbReference type="AlphaFoldDB" id="A0A8D2MAN7"/>
<accession>A0A8D2MAN7</accession>
<evidence type="ECO:0000313" key="2">
    <source>
        <dbReference type="Ensembl" id="ENSZALP00000004955.1"/>
    </source>
</evidence>
<name>A0A8D2MAN7_ZONAL</name>
<dbReference type="Proteomes" id="UP000694413">
    <property type="component" value="Unassembled WGS sequence"/>
</dbReference>
<reference evidence="2" key="1">
    <citation type="submission" date="2025-08" db="UniProtKB">
        <authorList>
            <consortium name="Ensembl"/>
        </authorList>
    </citation>
    <scope>IDENTIFICATION</scope>
</reference>
<reference evidence="2" key="2">
    <citation type="submission" date="2025-09" db="UniProtKB">
        <authorList>
            <consortium name="Ensembl"/>
        </authorList>
    </citation>
    <scope>IDENTIFICATION</scope>
</reference>
<dbReference type="Ensembl" id="ENSZALT00000007437.1">
    <property type="protein sequence ID" value="ENSZALP00000004955.1"/>
    <property type="gene ID" value="ENSZALG00000004639.1"/>
</dbReference>
<organism evidence="2 3">
    <name type="scientific">Zonotrichia albicollis</name>
    <name type="common">White-throated sparrow</name>
    <name type="synonym">Fringilla albicollis</name>
    <dbReference type="NCBI Taxonomy" id="44394"/>
    <lineage>
        <taxon>Eukaryota</taxon>
        <taxon>Metazoa</taxon>
        <taxon>Chordata</taxon>
        <taxon>Craniata</taxon>
        <taxon>Vertebrata</taxon>
        <taxon>Euteleostomi</taxon>
        <taxon>Archelosauria</taxon>
        <taxon>Archosauria</taxon>
        <taxon>Dinosauria</taxon>
        <taxon>Saurischia</taxon>
        <taxon>Theropoda</taxon>
        <taxon>Coelurosauria</taxon>
        <taxon>Aves</taxon>
        <taxon>Neognathae</taxon>
        <taxon>Neoaves</taxon>
        <taxon>Telluraves</taxon>
        <taxon>Australaves</taxon>
        <taxon>Passeriformes</taxon>
        <taxon>Passerellidae</taxon>
        <taxon>Zonotrichia</taxon>
    </lineage>
</organism>
<sequence>MNHKVSTHFLSSNPHSLLRELPWIQGSCVHRGTAWAEHQGLQEEPGHVLSFNVHPHRPPPAGHFEEKSTETKPKATIPPSLSFQRCQPGLLQLCSVEFLFYCCVLLV</sequence>
<feature type="compositionally biased region" description="Basic and acidic residues" evidence="1">
    <location>
        <begin position="63"/>
        <end position="73"/>
    </location>
</feature>
<keyword evidence="3" id="KW-1185">Reference proteome</keyword>
<protein>
    <submittedName>
        <fullName evidence="2">Uncharacterized protein</fullName>
    </submittedName>
</protein>
<proteinExistence type="predicted"/>